<feature type="coiled-coil region" evidence="1">
    <location>
        <begin position="150"/>
        <end position="177"/>
    </location>
</feature>
<feature type="coiled-coil region" evidence="1">
    <location>
        <begin position="62"/>
        <end position="89"/>
    </location>
</feature>
<dbReference type="EMBL" id="CP038631">
    <property type="protein sequence ID" value="QCC45444.1"/>
    <property type="molecule type" value="Genomic_DNA"/>
</dbReference>
<accession>A0A4D6GUA4</accession>
<proteinExistence type="predicted"/>
<evidence type="ECO:0000313" key="3">
    <source>
        <dbReference type="EMBL" id="QCC45444.1"/>
    </source>
</evidence>
<dbReference type="AlphaFoldDB" id="A0A4D6GUA4"/>
<feature type="compositionally biased region" description="Acidic residues" evidence="2">
    <location>
        <begin position="309"/>
        <end position="319"/>
    </location>
</feature>
<dbReference type="GeneID" id="68694390"/>
<name>A0A4D6GUA4_HALS9</name>
<sequence>MPDGTSDGVESVTLEGPAAAWLAARAEELGHEEDAFLKRVVAAYRSVEDGELAADEGVGDRLTEVTSRVDELEAQLDDHEATVDELVEDIRERVVQVKRETDGKADAGHGHPELAADIEAALAAAEHAEGTVDAVAEDVTAVTERVDAGFENFEAVAESLDEEAAGLSEKVSTLAQAVVSMREAVRSVGAAEARRARVDALKRAANVAGVRTADCEGCEQAVDVALLTAPECPFCGAAFADVSPDPGWFSNHTLETGETPALAAGGPQGNGEGEDSDQSWLGAETETLERMASAGDSRGDGDGPMEPSEVLDADAEDAGNDGGGA</sequence>
<reference evidence="3" key="3">
    <citation type="journal article" name="MicrobiologyOpen">
        <title>Whole-genome comparison between the type strain of Halobacterium salinarum (DSM 3754(T)) and the laboratory strains R1 and NRC-1.</title>
        <authorList>
            <person name="Pfeiffer F."/>
            <person name="Losensky G."/>
            <person name="Marchfelder A."/>
            <person name="Habermann B."/>
            <person name="Dyall-Smith M."/>
        </authorList>
    </citation>
    <scope>NUCLEOTIDE SEQUENCE</scope>
    <source>
        <strain evidence="3">91-R6</strain>
    </source>
</reference>
<protein>
    <recommendedName>
        <fullName evidence="7">CopG family transcriptional regulator</fullName>
    </recommendedName>
</protein>
<feature type="region of interest" description="Disordered" evidence="2">
    <location>
        <begin position="249"/>
        <end position="325"/>
    </location>
</feature>
<dbReference type="Gene3D" id="1.10.287.1490">
    <property type="match status" value="1"/>
</dbReference>
<dbReference type="Proteomes" id="UP000323075">
    <property type="component" value="Unassembled WGS sequence"/>
</dbReference>
<dbReference type="RefSeq" id="WP_010903271.1">
    <property type="nucleotide sequence ID" value="NZ_VRYN01000001.1"/>
</dbReference>
<evidence type="ECO:0008006" key="7">
    <source>
        <dbReference type="Google" id="ProtNLM"/>
    </source>
</evidence>
<dbReference type="Proteomes" id="UP000296216">
    <property type="component" value="Chromosome"/>
</dbReference>
<evidence type="ECO:0000313" key="5">
    <source>
        <dbReference type="Proteomes" id="UP000296216"/>
    </source>
</evidence>
<evidence type="ECO:0000256" key="1">
    <source>
        <dbReference type="SAM" id="Coils"/>
    </source>
</evidence>
<keyword evidence="1" id="KW-0175">Coiled coil</keyword>
<dbReference type="EMBL" id="VRYN01000001">
    <property type="protein sequence ID" value="TYO81710.1"/>
    <property type="molecule type" value="Genomic_DNA"/>
</dbReference>
<evidence type="ECO:0000313" key="6">
    <source>
        <dbReference type="Proteomes" id="UP000323075"/>
    </source>
</evidence>
<reference evidence="4 6" key="2">
    <citation type="submission" date="2019-07" db="EMBL/GenBank/DDBJ databases">
        <title>Genomic Encyclopedia of Archaeal and Bacterial Type Strains, Phase II (KMG-II): from individual species to whole genera.</title>
        <authorList>
            <person name="Goeker M."/>
        </authorList>
    </citation>
    <scope>NUCLEOTIDE SEQUENCE [LARGE SCALE GENOMIC DNA]</scope>
    <source>
        <strain evidence="4 6">DSM 3754</strain>
    </source>
</reference>
<organism evidence="3 5">
    <name type="scientific">Halobacterium salinarum (strain ATCC 33171 / DSM 3754 / JCM 8978 / NBRC 102687 / NCIMB 764 / 91-R6)</name>
    <dbReference type="NCBI Taxonomy" id="2597657"/>
    <lineage>
        <taxon>Archaea</taxon>
        <taxon>Methanobacteriati</taxon>
        <taxon>Methanobacteriota</taxon>
        <taxon>Stenosarchaea group</taxon>
        <taxon>Halobacteria</taxon>
        <taxon>Halobacteriales</taxon>
        <taxon>Halobacteriaceae</taxon>
        <taxon>Halobacterium</taxon>
    </lineage>
</organism>
<reference evidence="3 5" key="1">
    <citation type="journal article" date="2019" name="Microbiol. Resour. Announc.">
        <title>The Genome Sequence of the Halobacterium salinarum Type Strain Is Closely Related to That of Laboratory Strains NRC-1 and R1.</title>
        <authorList>
            <person name="Pfeiffer F."/>
            <person name="Marchfelder A."/>
            <person name="Habermann B."/>
            <person name="Dyall-Smith M.L."/>
        </authorList>
    </citation>
    <scope>NUCLEOTIDE SEQUENCE [LARGE SCALE GENOMIC DNA]</scope>
    <source>
        <strain evidence="3">91-R6</strain>
        <strain evidence="5">ATCC 33171 / DSM 3754 / JCM 8978 / NBRC 102687 / NCIMB 764 / 91-R6</strain>
    </source>
</reference>
<evidence type="ECO:0000256" key="2">
    <source>
        <dbReference type="SAM" id="MobiDB-lite"/>
    </source>
</evidence>
<gene>
    <name evidence="4" type="ORF">APQ99_00220</name>
    <name evidence="3" type="ORF">HBSAL_08990</name>
</gene>
<evidence type="ECO:0000313" key="4">
    <source>
        <dbReference type="EMBL" id="TYO81710.1"/>
    </source>
</evidence>